<dbReference type="Proteomes" id="UP000266861">
    <property type="component" value="Unassembled WGS sequence"/>
</dbReference>
<evidence type="ECO:0008006" key="3">
    <source>
        <dbReference type="Google" id="ProtNLM"/>
    </source>
</evidence>
<comment type="caution">
    <text evidence="1">The sequence shown here is derived from an EMBL/GenBank/DDBJ whole genome shotgun (WGS) entry which is preliminary data.</text>
</comment>
<evidence type="ECO:0000313" key="1">
    <source>
        <dbReference type="EMBL" id="RHZ67587.1"/>
    </source>
</evidence>
<sequence length="226" mass="26833">MSVKVFSVSGLVVNSDLHKIFPKLFRFENLMTEYERKHKILADLKYTYCGIVDIEYTDTKTVYGLIVNANELRLEELSVKLENYLIESKASWLKAHFSFVYYSIFDSNEFKDDLKVEEIKIWDYIIKWRIAQNPTLSTNSKEWSKENFQTLRITLQQCLPLIRYFHIPVNDKVHVAELSSWIDRNVFSFSNIPYEFQLILRGSRDGFRPKTFWEICNGHAAQYDIK</sequence>
<keyword evidence="2" id="KW-1185">Reference proteome</keyword>
<evidence type="ECO:0000313" key="2">
    <source>
        <dbReference type="Proteomes" id="UP000266861"/>
    </source>
</evidence>
<gene>
    <name evidence="1" type="ORF">Glove_300g127</name>
</gene>
<name>A0A397HXT5_9GLOM</name>
<dbReference type="AlphaFoldDB" id="A0A397HXT5"/>
<dbReference type="OrthoDB" id="2357520at2759"/>
<reference evidence="1 2" key="1">
    <citation type="submission" date="2018-08" db="EMBL/GenBank/DDBJ databases">
        <title>Genome and evolution of the arbuscular mycorrhizal fungus Diversispora epigaea (formerly Glomus versiforme) and its bacterial endosymbionts.</title>
        <authorList>
            <person name="Sun X."/>
            <person name="Fei Z."/>
            <person name="Harrison M."/>
        </authorList>
    </citation>
    <scope>NUCLEOTIDE SEQUENCE [LARGE SCALE GENOMIC DNA]</scope>
    <source>
        <strain evidence="1 2">IT104</strain>
    </source>
</reference>
<organism evidence="1 2">
    <name type="scientific">Diversispora epigaea</name>
    <dbReference type="NCBI Taxonomy" id="1348612"/>
    <lineage>
        <taxon>Eukaryota</taxon>
        <taxon>Fungi</taxon>
        <taxon>Fungi incertae sedis</taxon>
        <taxon>Mucoromycota</taxon>
        <taxon>Glomeromycotina</taxon>
        <taxon>Glomeromycetes</taxon>
        <taxon>Diversisporales</taxon>
        <taxon>Diversisporaceae</taxon>
        <taxon>Diversispora</taxon>
    </lineage>
</organism>
<accession>A0A397HXT5</accession>
<proteinExistence type="predicted"/>
<dbReference type="EMBL" id="PQFF01000274">
    <property type="protein sequence ID" value="RHZ67587.1"/>
    <property type="molecule type" value="Genomic_DNA"/>
</dbReference>
<protein>
    <recommendedName>
        <fullName evidence="3">BACK domain-containing protein</fullName>
    </recommendedName>
</protein>